<feature type="region of interest" description="Disordered" evidence="9">
    <location>
        <begin position="1460"/>
        <end position="1512"/>
    </location>
</feature>
<dbReference type="KEGG" id="cvr:CHLNCDRAFT_53766"/>
<evidence type="ECO:0000259" key="10">
    <source>
        <dbReference type="PROSITE" id="PS50865"/>
    </source>
</evidence>
<evidence type="ECO:0000256" key="3">
    <source>
        <dbReference type="ARBA" id="ARBA00022723"/>
    </source>
</evidence>
<evidence type="ECO:0000256" key="4">
    <source>
        <dbReference type="ARBA" id="ARBA00022771"/>
    </source>
</evidence>
<dbReference type="GO" id="GO:0008270">
    <property type="term" value="F:zinc ion binding"/>
    <property type="evidence" value="ECO:0007669"/>
    <property type="project" value="UniProtKB-KW"/>
</dbReference>
<dbReference type="InterPro" id="IPR002893">
    <property type="entry name" value="Znf_MYND"/>
</dbReference>
<dbReference type="InterPro" id="IPR056309">
    <property type="entry name" value="CGL160/ATPI_dom"/>
</dbReference>
<evidence type="ECO:0000256" key="1">
    <source>
        <dbReference type="ARBA" id="ARBA00004141"/>
    </source>
</evidence>
<name>E1ZL25_CHLVA</name>
<evidence type="ECO:0000256" key="2">
    <source>
        <dbReference type="ARBA" id="ARBA00022692"/>
    </source>
</evidence>
<dbReference type="PANTHER" id="PTHR34118:SF6">
    <property type="entry name" value="PROTEIN CONSERVED ONLY IN THE GREEN LINEAGE 160, CHLOROPLASTIC"/>
    <property type="match status" value="1"/>
</dbReference>
<dbReference type="PROSITE" id="PS50865">
    <property type="entry name" value="ZF_MYND_2"/>
    <property type="match status" value="1"/>
</dbReference>
<dbReference type="InParanoid" id="E1ZL25"/>
<dbReference type="Pfam" id="PF01753">
    <property type="entry name" value="zf-MYND"/>
    <property type="match status" value="1"/>
</dbReference>
<dbReference type="PANTHER" id="PTHR34118">
    <property type="entry name" value="NF-KAPPA-B INHIBITOR-LIKE PROTEIN-RELATED"/>
    <property type="match status" value="1"/>
</dbReference>
<protein>
    <recommendedName>
        <fullName evidence="10">MYND-type domain-containing protein</fullName>
    </recommendedName>
</protein>
<evidence type="ECO:0000313" key="12">
    <source>
        <dbReference type="Proteomes" id="UP000008141"/>
    </source>
</evidence>
<reference evidence="11 12" key="1">
    <citation type="journal article" date="2010" name="Plant Cell">
        <title>The Chlorella variabilis NC64A genome reveals adaptation to photosymbiosis, coevolution with viruses, and cryptic sex.</title>
        <authorList>
            <person name="Blanc G."/>
            <person name="Duncan G."/>
            <person name="Agarkova I."/>
            <person name="Borodovsky M."/>
            <person name="Gurnon J."/>
            <person name="Kuo A."/>
            <person name="Lindquist E."/>
            <person name="Lucas S."/>
            <person name="Pangilinan J."/>
            <person name="Polle J."/>
            <person name="Salamov A."/>
            <person name="Terry A."/>
            <person name="Yamada T."/>
            <person name="Dunigan D.D."/>
            <person name="Grigoriev I.V."/>
            <person name="Claverie J.M."/>
            <person name="Van Etten J.L."/>
        </authorList>
    </citation>
    <scope>NUCLEOTIDE SEQUENCE [LARGE SCALE GENOMIC DNA]</scope>
    <source>
        <strain evidence="11 12">NC64A</strain>
    </source>
</reference>
<keyword evidence="3" id="KW-0479">Metal-binding</keyword>
<comment type="subcellular location">
    <subcellularLocation>
        <location evidence="1">Membrane</location>
        <topology evidence="1">Multi-pass membrane protein</topology>
    </subcellularLocation>
</comment>
<evidence type="ECO:0000256" key="7">
    <source>
        <dbReference type="ARBA" id="ARBA00023136"/>
    </source>
</evidence>
<feature type="domain" description="MYND-type" evidence="10">
    <location>
        <begin position="973"/>
        <end position="1020"/>
    </location>
</feature>
<dbReference type="Proteomes" id="UP000008141">
    <property type="component" value="Unassembled WGS sequence"/>
</dbReference>
<evidence type="ECO:0000256" key="6">
    <source>
        <dbReference type="ARBA" id="ARBA00022989"/>
    </source>
</evidence>
<keyword evidence="5" id="KW-0862">Zinc</keyword>
<dbReference type="STRING" id="554065.E1ZL25"/>
<keyword evidence="7" id="KW-0472">Membrane</keyword>
<sequence>MYNRVLDTRSETLADVLRHFERPSATLAAAQAAYDAGSGWRDRIVRVAEGLGDAVRDEWLHVSRFVATAGDRLAALEQAWQRGGAGGRGRADADCAALQRQVSGACCVIHGCTVLAIQGGAAPEACSRLLASASLMVGSGRRALVAALVASDDRLATTVAASQVCAMVGLLHMLATHPACRGACPAFVAGPAPPQAFARWLRALVDALLALGGRPAVEGGGLAVALEHYTGLCTSLLMNDSYVLGGLHAAAQSDAALCERMLRLLVLHSLPAAAAKGGLLPAPGGQGGAAAADDDAAPPRGEGGKHPLSFLCSLLWLLTAGCLKAPLVALMHGPEAMAPVRLAAAALQRLPAQCPAGLPPLLFWSAHVALASMLRSGRDVLALCECCRAARPHESSLGDADAAAWRVVGLVPRAAAVIRQAAAELRAPAPAPAPAAGGNQATDGAAAHSTVLAAPRREVLADILASLARTWIVALQLAVTVRSVESVAQVEAYVAAADAGLRLLPLLAGLQAEREVAAGGTGSTGTGGTTMGEDIPIGQEFATLADLLVVVWSHLGTLAAAYGSNLIDEQKSCTHAQPQAPPCTAAYRSLAPRLYHLHATAARAVHWAAAAAPGQAAELPLLRDWPRMLGPTSLDFSSALACSTLANIEDNKAAAASRSGDDGGDSGSDDGGDGRPAPRWPLTDGDLRRMCAAHAALLHMAAARLPPAGLLHRFDSGLQEQVLLNLAHAAGYAPPACVTPELESALVHGLRQLAAAEPTRLRLGIATHILHATSFSAHAAAALAAGGRGLKQGGAAGCLQVLVFLQRLLVLLSRLDYFGDVSGDGGEEGSLDGRQEGSPASRQQAGGAEAGAEARLAAARSGSGGDGGHAGASGAAGPPARAPVAVPAAREAGRLWDVVVEAMEALDEALEGAHEAAATLASFERQVLERLLPLAEAVAELLYQRYQQPEQVEAARLELARSAVGRSCAYLGCANLGGLGGGAAGQGEGSQRCSGCRVAWYCGTACSHADWRRGGHRRVCKALAAERRAQQQQRQQEEARLPTALAPPCQPPRIQLRCRSAQSLDCEQALAHKSPEPLTVVYRRVVEAGLRKSHLIGWANSCLKRSWECESCSSLQGYRRCLTRAIDLTSSSLALCRPDSRRHVVVVTAEKGGLPLIDLQQDARRGGGGSGSAGVSASEARSILHRCSFAAAALIATVVLSAMAYNHCAVFGSSQFVVAAGAATRAAASPAASGPSTGDRRRRPRVYMLANNPAANATWGRLQIGKQDLVVMFNLADPLAHFDHVPPQQMVIFLRQQPMLKGVINEEKLGELAQRFHRIVFVTCQLVRQIGEGDALLLQQLLAVPHFESFDYKSDFMLWVWSDYKFSKIVKLPSTGYITYKYFQRYMPTHDVVLVGFSGEGHRCWAAPCARVTSTMQAHPSLHRPATGAHCAGPAARHAVLSGHRSPRVAPASVPWAAAAAAPDSPSLPPPAPRGSSTRCRASKQPEQGFFGQADPSAQVLPVKSGLSGDITKRSKSRWESDFIWNKDWAKQLDYEESLRKQQEEGERLRAEGGGGGDGKGFLSLRSKVDLNSMDVDLSQQLRARKSSGAAASSSSSSSPAAPRQPRPRQAPRFATVPPTRVEQRQWQRSGKFSRKVVAVAPTNEADQEALDAKVEAERRRYDELKAELQAWASGLTLACLAATFAFYGRDVAASYGVGALGGLVYLRLLNRSVDGVGGGLAGALGQQRLLIPIILALGYNRYNTLVAEETGLALQLAPMLVGFFTYKGAVLARQSLALFAELAGSAQGGQRGGDGGGGEVGEQEAGMDVASVDRAFRKKMLNEM</sequence>
<gene>
    <name evidence="11" type="ORF">CHLNCDRAFT_53766</name>
</gene>
<feature type="region of interest" description="Disordered" evidence="9">
    <location>
        <begin position="1583"/>
        <end position="1628"/>
    </location>
</feature>
<dbReference type="Pfam" id="PF24763">
    <property type="entry name" value="CGL160_C"/>
    <property type="match status" value="1"/>
</dbReference>
<feature type="region of interest" description="Disordered" evidence="9">
    <location>
        <begin position="653"/>
        <end position="681"/>
    </location>
</feature>
<dbReference type="Gene3D" id="6.10.140.2220">
    <property type="match status" value="1"/>
</dbReference>
<proteinExistence type="predicted"/>
<keyword evidence="4 8" id="KW-0863">Zinc-finger</keyword>
<feature type="compositionally biased region" description="Acidic residues" evidence="9">
    <location>
        <begin position="662"/>
        <end position="671"/>
    </location>
</feature>
<keyword evidence="12" id="KW-1185">Reference proteome</keyword>
<accession>E1ZL25</accession>
<feature type="compositionally biased region" description="Gly residues" evidence="9">
    <location>
        <begin position="862"/>
        <end position="871"/>
    </location>
</feature>
<dbReference type="GO" id="GO:0016020">
    <property type="term" value="C:membrane"/>
    <property type="evidence" value="ECO:0007669"/>
    <property type="project" value="UniProtKB-SubCell"/>
</dbReference>
<evidence type="ECO:0000313" key="11">
    <source>
        <dbReference type="EMBL" id="EFN53583.1"/>
    </source>
</evidence>
<organism evidence="12">
    <name type="scientific">Chlorella variabilis</name>
    <name type="common">Green alga</name>
    <dbReference type="NCBI Taxonomy" id="554065"/>
    <lineage>
        <taxon>Eukaryota</taxon>
        <taxon>Viridiplantae</taxon>
        <taxon>Chlorophyta</taxon>
        <taxon>core chlorophytes</taxon>
        <taxon>Trebouxiophyceae</taxon>
        <taxon>Chlorellales</taxon>
        <taxon>Chlorellaceae</taxon>
        <taxon>Chlorella clade</taxon>
        <taxon>Chlorella</taxon>
    </lineage>
</organism>
<dbReference type="RefSeq" id="XP_005845685.1">
    <property type="nucleotide sequence ID" value="XM_005845623.1"/>
</dbReference>
<dbReference type="OrthoDB" id="3700at2759"/>
<feature type="region of interest" description="Disordered" evidence="9">
    <location>
        <begin position="1544"/>
        <end position="1563"/>
    </location>
</feature>
<feature type="region of interest" description="Disordered" evidence="9">
    <location>
        <begin position="826"/>
        <end position="881"/>
    </location>
</feature>
<feature type="compositionally biased region" description="Low complexity" evidence="9">
    <location>
        <begin position="1587"/>
        <end position="1604"/>
    </location>
</feature>
<dbReference type="eggNOG" id="ENOG502QVM8">
    <property type="taxonomic scope" value="Eukaryota"/>
</dbReference>
<evidence type="ECO:0000256" key="5">
    <source>
        <dbReference type="ARBA" id="ARBA00022833"/>
    </source>
</evidence>
<keyword evidence="2" id="KW-0812">Transmembrane</keyword>
<feature type="compositionally biased region" description="Low complexity" evidence="9">
    <location>
        <begin position="840"/>
        <end position="861"/>
    </location>
</feature>
<dbReference type="SUPFAM" id="SSF144232">
    <property type="entry name" value="HIT/MYND zinc finger-like"/>
    <property type="match status" value="1"/>
</dbReference>
<evidence type="ECO:0000256" key="8">
    <source>
        <dbReference type="PROSITE-ProRule" id="PRU00134"/>
    </source>
</evidence>
<dbReference type="GeneID" id="17352852"/>
<evidence type="ECO:0000256" key="9">
    <source>
        <dbReference type="SAM" id="MobiDB-lite"/>
    </source>
</evidence>
<keyword evidence="6" id="KW-1133">Transmembrane helix</keyword>
<dbReference type="EMBL" id="GL433851">
    <property type="protein sequence ID" value="EFN53583.1"/>
    <property type="molecule type" value="Genomic_DNA"/>
</dbReference>
<feature type="compositionally biased region" description="Low complexity" evidence="9">
    <location>
        <begin position="872"/>
        <end position="881"/>
    </location>
</feature>